<evidence type="ECO:0000313" key="18">
    <source>
        <dbReference type="EMBL" id="AHV82116.1"/>
    </source>
</evidence>
<dbReference type="SUPFAM" id="SSF55464">
    <property type="entry name" value="Origin of replication-binding domain, RBD-like"/>
    <property type="match status" value="1"/>
</dbReference>
<keyword evidence="19" id="KW-1185">Reference proteome</keyword>
<comment type="catalytic activity">
    <reaction evidence="12">
        <text>Couples ATP hydrolysis with the unwinding of duplex DNA by translocating in the 3'-5' direction.</text>
        <dbReference type="EC" id="5.6.2.4"/>
    </reaction>
</comment>
<evidence type="ECO:0000256" key="16">
    <source>
        <dbReference type="SAM" id="MobiDB-lite"/>
    </source>
</evidence>
<evidence type="ECO:0000256" key="9">
    <source>
        <dbReference type="ARBA" id="ARBA00022840"/>
    </source>
</evidence>
<dbReference type="GO" id="GO:0006260">
    <property type="term" value="P:DNA replication"/>
    <property type="evidence" value="ECO:0007669"/>
    <property type="project" value="UniProtKB-KW"/>
</dbReference>
<dbReference type="OrthoDB" id="4795at10239"/>
<evidence type="ECO:0000256" key="5">
    <source>
        <dbReference type="ARBA" id="ARBA00022705"/>
    </source>
</evidence>
<dbReference type="GeneID" id="19593522"/>
<keyword evidence="5 15" id="KW-0235">DNA replication</keyword>
<keyword evidence="3" id="KW-0597">Phosphoprotein</keyword>
<keyword evidence="9 15" id="KW-0067">ATP-binding</keyword>
<evidence type="ECO:0000256" key="6">
    <source>
        <dbReference type="ARBA" id="ARBA00022741"/>
    </source>
</evidence>
<dbReference type="GO" id="GO:0005524">
    <property type="term" value="F:ATP binding"/>
    <property type="evidence" value="ECO:0007669"/>
    <property type="project" value="UniProtKB-KW"/>
</dbReference>
<dbReference type="InterPro" id="IPR014015">
    <property type="entry name" value="Helicase_SF3_DNA-vir"/>
</dbReference>
<evidence type="ECO:0000259" key="17">
    <source>
        <dbReference type="PROSITE" id="PS51206"/>
    </source>
</evidence>
<comment type="catalytic activity">
    <reaction evidence="13 15">
        <text>ATP + H2O = ADP + phosphate + H(+)</text>
        <dbReference type="Rhea" id="RHEA:13065"/>
        <dbReference type="ChEBI" id="CHEBI:15377"/>
        <dbReference type="ChEBI" id="CHEBI:15378"/>
        <dbReference type="ChEBI" id="CHEBI:30616"/>
        <dbReference type="ChEBI" id="CHEBI:43474"/>
        <dbReference type="ChEBI" id="CHEBI:456216"/>
        <dbReference type="EC" id="5.6.2.4"/>
    </reaction>
</comment>
<dbReference type="KEGG" id="vg:19593522"/>
<dbReference type="Gene3D" id="3.40.1310.10">
    <property type="match status" value="1"/>
</dbReference>
<name>A0A059TB07_9PAPI</name>
<evidence type="ECO:0000256" key="15">
    <source>
        <dbReference type="PIRNR" id="PIRNR003383"/>
    </source>
</evidence>
<organism evidence="18 19">
    <name type="scientific">Fulmarus glacialis papillomavirus 1</name>
    <dbReference type="NCBI Taxonomy" id="1463817"/>
    <lineage>
        <taxon>Viruses</taxon>
        <taxon>Monodnaviria</taxon>
        <taxon>Shotokuvirae</taxon>
        <taxon>Cossaviricota</taxon>
        <taxon>Papovaviricetes</taxon>
        <taxon>Zurhausenvirales</taxon>
        <taxon>Papillomaviridae</taxon>
        <taxon>Firstpapillomavirinae</taxon>
        <taxon>Treiszetapapillomavirus</taxon>
        <taxon>Treiszetapapillomavirus 1</taxon>
    </lineage>
</organism>
<dbReference type="Gene3D" id="1.10.10.510">
    <property type="entry name" value="Zinc finger, large T-antigen D1 domain"/>
    <property type="match status" value="1"/>
</dbReference>
<evidence type="ECO:0000256" key="12">
    <source>
        <dbReference type="ARBA" id="ARBA00034617"/>
    </source>
</evidence>
<evidence type="ECO:0000256" key="2">
    <source>
        <dbReference type="ARBA" id="ARBA00022518"/>
    </source>
</evidence>
<dbReference type="InterPro" id="IPR027417">
    <property type="entry name" value="P-loop_NTPase"/>
</dbReference>
<dbReference type="InterPro" id="IPR046935">
    <property type="entry name" value="PPV_E1_DBD_sf"/>
</dbReference>
<dbReference type="Gene3D" id="3.40.50.300">
    <property type="entry name" value="P-loop containing nucleotide triphosphate hydrolases"/>
    <property type="match status" value="1"/>
</dbReference>
<dbReference type="PROSITE" id="PS51206">
    <property type="entry name" value="SF3_HELICASE_1"/>
    <property type="match status" value="1"/>
</dbReference>
<keyword evidence="6 15" id="KW-0547">Nucleotide-binding</keyword>
<comment type="similarity">
    <text evidence="15">Belongs to the papillomaviridae E1 protein family.</text>
</comment>
<dbReference type="GO" id="GO:0042025">
    <property type="term" value="C:host cell nucleus"/>
    <property type="evidence" value="ECO:0007669"/>
    <property type="project" value="UniProtKB-SubCell"/>
</dbReference>
<feature type="domain" description="SF3 helicase" evidence="17">
    <location>
        <begin position="386"/>
        <end position="545"/>
    </location>
</feature>
<proteinExistence type="inferred from homology"/>
<dbReference type="Pfam" id="PF00519">
    <property type="entry name" value="PPV_E1_C"/>
    <property type="match status" value="1"/>
</dbReference>
<dbReference type="Proteomes" id="UP000161901">
    <property type="component" value="Segment"/>
</dbReference>
<comment type="function">
    <text evidence="14">ATP-dependent DNA 3'-5' helicase required for initiation of viral DNA replication. It forms a complex with the viral E2 protein. The E1-E2 complex binds to the replication origin which contains binding sites for both proteins. During the initial step, a dimer of E1 interacts with a dimer of protein E2 leading to a complex that binds the viral origin of replication with high specificity. Then, a second dimer of E1 displaces the E2 dimer in an ATP-dependent manner to form the E1 tetramer. Following this, two E1 monomers are added to each half of the site, which results in the formation of two E1 trimers on the viral ori. Subsequently, two hexamers will be created. The double hexamer acts as a bi-directional helicase machinery and unwinds the viral DNA and then recruits the host DNA polymerase to start replication.</text>
</comment>
<dbReference type="EC" id="5.6.2.4" evidence="15"/>
<dbReference type="Pfam" id="PF20450">
    <property type="entry name" value="PPV_E1_DBD"/>
    <property type="match status" value="1"/>
</dbReference>
<keyword evidence="10 15" id="KW-0238">DNA-binding</keyword>
<dbReference type="EMBL" id="KJ452243">
    <property type="protein sequence ID" value="AHV82116.1"/>
    <property type="molecule type" value="Genomic_DNA"/>
</dbReference>
<evidence type="ECO:0000256" key="11">
    <source>
        <dbReference type="ARBA" id="ARBA00023235"/>
    </source>
</evidence>
<evidence type="ECO:0000256" key="7">
    <source>
        <dbReference type="ARBA" id="ARBA00022801"/>
    </source>
</evidence>
<keyword evidence="7 15" id="KW-0378">Hydrolase</keyword>
<keyword evidence="11" id="KW-0413">Isomerase</keyword>
<comment type="subcellular location">
    <subcellularLocation>
        <location evidence="1">Host nucleus</location>
    </subcellularLocation>
</comment>
<evidence type="ECO:0000256" key="8">
    <source>
        <dbReference type="ARBA" id="ARBA00022806"/>
    </source>
</evidence>
<evidence type="ECO:0000256" key="3">
    <source>
        <dbReference type="ARBA" id="ARBA00022553"/>
    </source>
</evidence>
<dbReference type="InterPro" id="IPR016393">
    <property type="entry name" value="Rep_E1_papillomaV"/>
</dbReference>
<dbReference type="SUPFAM" id="SSF52540">
    <property type="entry name" value="P-loop containing nucleoside triphosphate hydrolases"/>
    <property type="match status" value="1"/>
</dbReference>
<dbReference type="InterPro" id="IPR046832">
    <property type="entry name" value="PPV_E1_DBD"/>
</dbReference>
<evidence type="ECO:0000313" key="19">
    <source>
        <dbReference type="Proteomes" id="UP000161901"/>
    </source>
</evidence>
<accession>A0A059TB07</accession>
<dbReference type="GO" id="GO:0016887">
    <property type="term" value="F:ATP hydrolysis activity"/>
    <property type="evidence" value="ECO:0007669"/>
    <property type="project" value="RHEA"/>
</dbReference>
<evidence type="ECO:0000256" key="13">
    <source>
        <dbReference type="ARBA" id="ARBA00048988"/>
    </source>
</evidence>
<sequence length="587" mass="66540">MTEFLDLEAEASSGSEDEDEQDTGINTLSELFESDGDGESFRSGGSTDTAPETHRIILHEQMCQQDREIIQGLREKGPALKRACPSTPLKPKRTALQSEVANISPRLQGLRLNNGQQRNAGARKRIGYGSTEKVGEKENDEDDFFKICAKFSNARMAHLARFKEQYGLSFSEVTRPFKSDRTQNNSWVVSLQNCYSDLQQILLTVFKKQCINLLYDVSLRAMLMYCEFNASKCRDGIKNLLKTLDIDPITALIEPPNIRNQLCGMFWKRLRIATGGHPDWVVSATTLGTKSETESFELTEMVQWAMDHSYTDEATIAYRYAQLAPDNRNAELWLKSNSQAKYLKDCVIMVRNYLRAQLHAMTMSEYISSRCDLYDLGEDRGYKKILKMFAFQGIIYHEFLMHMTNLLHAKPKKSALAFVGVPDSGKSMICMSLIKFLNGKVLSFCNSHSHFWLQPLADAKLALIDDATEPCWTYIDTYLRTALDGSPISLDMKHRAPMQIKCPPLLITSNTNISESPEKYKYLLNRITLMCFTKQIPVRQGQPVLSVDEADWKSFFIHFWGTLNLDKDSAPDGADTPDTSDGAERNT</sequence>
<evidence type="ECO:0000256" key="10">
    <source>
        <dbReference type="ARBA" id="ARBA00023125"/>
    </source>
</evidence>
<dbReference type="GO" id="GO:0003677">
    <property type="term" value="F:DNA binding"/>
    <property type="evidence" value="ECO:0007669"/>
    <property type="project" value="UniProtKB-KW"/>
</dbReference>
<evidence type="ECO:0000256" key="14">
    <source>
        <dbReference type="ARBA" id="ARBA00093297"/>
    </source>
</evidence>
<dbReference type="RefSeq" id="YP_009041469.1">
    <property type="nucleotide sequence ID" value="NC_024300.1"/>
</dbReference>
<evidence type="ECO:0000256" key="1">
    <source>
        <dbReference type="ARBA" id="ARBA00004147"/>
    </source>
</evidence>
<dbReference type="InterPro" id="IPR037102">
    <property type="entry name" value="Znf_lg_T-Ag_D1_dom_sf"/>
</dbReference>
<protein>
    <recommendedName>
        <fullName evidence="15">Replication protein E1</fullName>
        <ecNumber evidence="15">5.6.2.4</ecNumber>
    </recommendedName>
</protein>
<dbReference type="GO" id="GO:0043138">
    <property type="term" value="F:3'-5' DNA helicase activity"/>
    <property type="evidence" value="ECO:0007669"/>
    <property type="project" value="UniProtKB-EC"/>
</dbReference>
<comment type="function">
    <text evidence="15">ATP-dependent DNA helicase required for initiation of viral DNA replication. It forms a complex with the viral E2 protein. The E1-E2 complex binds to the replication origin which contains binding sites for both proteins.</text>
</comment>
<keyword evidence="2 15" id="KW-0244">Early protein</keyword>
<dbReference type="PIRSF" id="PIRSF003383">
    <property type="entry name" value="Rep_E1_papillomaV"/>
    <property type="match status" value="1"/>
</dbReference>
<feature type="compositionally biased region" description="Acidic residues" evidence="16">
    <location>
        <begin position="1"/>
        <end position="22"/>
    </location>
</feature>
<feature type="region of interest" description="Disordered" evidence="16">
    <location>
        <begin position="1"/>
        <end position="50"/>
    </location>
</feature>
<keyword evidence="4" id="KW-1048">Host nucleus</keyword>
<evidence type="ECO:0000256" key="4">
    <source>
        <dbReference type="ARBA" id="ARBA00022562"/>
    </source>
</evidence>
<keyword evidence="8 15" id="KW-0347">Helicase</keyword>
<reference evidence="18 19" key="1">
    <citation type="submission" date="2014-02" db="EMBL/GenBank/DDBJ databases">
        <title>Identification of a novel papillomavirus in a northern fulmar (Fulmarus glacialis) with viral production in cartilage.</title>
        <authorList>
            <person name="Gaynor A.M."/>
            <person name="Fish S."/>
            <person name="Duerr R."/>
            <person name="Dela Cruz F.N.Jr."/>
            <person name="Pesavento P.A."/>
        </authorList>
    </citation>
    <scope>NUCLEOTIDE SEQUENCE [LARGE SCALE GENOMIC DNA]</scope>
    <source>
        <strain evidence="18">1</strain>
    </source>
</reference>
<dbReference type="InterPro" id="IPR001177">
    <property type="entry name" value="PPV_DNA_helicase_E1_C"/>
</dbReference>